<dbReference type="HGNC" id="HGNC:3023">
    <property type="gene designation" value="DRD2"/>
</dbReference>
<evidence type="ECO:0000313" key="1">
    <source>
        <dbReference type="Ensembl" id="ENSP00000441474.1"/>
    </source>
</evidence>
<dbReference type="GeneTree" id="ENSGT00940000155539"/>
<dbReference type="OpenTargets" id="ENSG00000149295"/>
<name>A0A1Y8EK52_HUMAN</name>
<feature type="non-terminal residue" evidence="1">
    <location>
        <position position="7"/>
    </location>
</feature>
<dbReference type="Antibodypedia" id="2801">
    <property type="antibodies" value="362 antibodies from 41 providers"/>
</dbReference>
<dbReference type="OrthoDB" id="10034726at2759"/>
<dbReference type="VEuPathDB" id="HostDB:ENSG00000149295"/>
<reference evidence="1" key="4">
    <citation type="submission" date="2025-08" db="UniProtKB">
        <authorList>
            <consortium name="Ensembl"/>
        </authorList>
    </citation>
    <scope>IDENTIFICATION</scope>
</reference>
<keyword evidence="2" id="KW-1185">Reference proteome</keyword>
<reference evidence="1 2" key="2">
    <citation type="journal article" date="2004" name="Nature">
        <title>Finishing the euchromatic sequence of the human genome.</title>
        <authorList>
            <consortium name="International Human Genome Sequencing Consortium"/>
        </authorList>
    </citation>
    <scope>NUCLEOTIDE SEQUENCE [LARGE SCALE GENOMIC DNA]</scope>
</reference>
<dbReference type="EMBL" id="AP002840">
    <property type="status" value="NOT_ANNOTATED_CDS"/>
    <property type="molecule type" value="Genomic_DNA"/>
</dbReference>
<sequence>MDPLNLS</sequence>
<dbReference type="Ensembl" id="ENST00000542616.1">
    <property type="protein sequence ID" value="ENSP00000441474.1"/>
    <property type="gene ID" value="ENSG00000149295.15"/>
</dbReference>
<reference evidence="1 2" key="1">
    <citation type="journal article" date="2001" name="Nature">
        <title>Initial sequencing and analysis of the human genome.</title>
        <authorList>
            <consortium name="International Human Genome Sequencing Consortium"/>
            <person name="Lander E.S."/>
            <person name="Linton L.M."/>
            <person name="Birren B."/>
            <person name="Nusbaum C."/>
            <person name="Zody M.C."/>
            <person name="Baldwin J."/>
            <person name="Devon K."/>
            <person name="Dewar K."/>
            <person name="Doyle M."/>
            <person name="FitzHugh W."/>
            <person name="Funke R."/>
            <person name="Gage D."/>
            <person name="Harris K."/>
            <person name="Heaford A."/>
            <person name="Howland J."/>
            <person name="Kann L."/>
            <person name="Lehoczky J."/>
            <person name="LeVine R."/>
            <person name="McEwan P."/>
            <person name="McKernan K."/>
            <person name="Meldrim J."/>
            <person name="Mesirov J.P."/>
            <person name="Miranda C."/>
            <person name="Morris W."/>
            <person name="Naylor J."/>
            <person name="Raymond C."/>
            <person name="Rosetti M."/>
            <person name="Santos R."/>
            <person name="Sheridan A."/>
            <person name="Sougnez C."/>
            <person name="Stange-Thomann N."/>
            <person name="Stojanovic N."/>
            <person name="Subramanian A."/>
            <person name="Wyman D."/>
            <person name="Rogers J."/>
            <person name="Sulston J."/>
            <person name="Ainscough R."/>
            <person name="Beck S."/>
            <person name="Bentley D."/>
            <person name="Burton J."/>
            <person name="Clee C."/>
            <person name="Carter N."/>
            <person name="Coulson A."/>
            <person name="Deadman R."/>
            <person name="Deloukas P."/>
            <person name="Dunham A."/>
            <person name="Dunham I."/>
            <person name="Durbin R."/>
            <person name="French L."/>
            <person name="Grafham D."/>
            <person name="Gregory S."/>
            <person name="Hubbard T."/>
            <person name="Humphray S."/>
            <person name="Hunt A."/>
            <person name="Jones M."/>
            <person name="Lloyd C."/>
            <person name="McMurray A."/>
            <person name="Matthews L."/>
            <person name="Mercer S."/>
            <person name="Milne S."/>
            <person name="Mullikin J.C."/>
            <person name="Mungall A."/>
            <person name="Plumb R."/>
            <person name="Ross M."/>
            <person name="Shownkeen R."/>
            <person name="Sims S."/>
            <person name="Waterston R.H."/>
            <person name="Wilson R.K."/>
            <person name="Hillier L.W."/>
            <person name="McPherson J.D."/>
            <person name="Marra M.A."/>
            <person name="Mardis E.R."/>
            <person name="Fulton L.A."/>
            <person name="Chinwalla A.T."/>
            <person name="Pepin K.H."/>
            <person name="Gish W.R."/>
            <person name="Chissoe S.L."/>
            <person name="Wendl M.C."/>
            <person name="Delehaunty K.D."/>
            <person name="Miner T.L."/>
            <person name="Delehaunty A."/>
            <person name="Kramer J.B."/>
            <person name="Cook L.L."/>
            <person name="Fulton R.S."/>
            <person name="Johnson D.L."/>
            <person name="Minx P.J."/>
            <person name="Clifton S.W."/>
            <person name="Hawkins T."/>
            <person name="Branscomb E."/>
            <person name="Predki P."/>
            <person name="Richardson P."/>
            <person name="Wenning S."/>
            <person name="Slezak T."/>
            <person name="Doggett N."/>
            <person name="Cheng J.F."/>
            <person name="Olsen A."/>
            <person name="Lucas S."/>
            <person name="Elkin C."/>
            <person name="Uberbacher E."/>
            <person name="Frazier M."/>
            <person name="Gibbs R.A."/>
            <person name="Muzny D.M."/>
            <person name="Scherer S.E."/>
            <person name="Bouck J.B."/>
            <person name="Sodergren E.J."/>
            <person name="Worley K.C."/>
            <person name="Rives C.M."/>
            <person name="Gorrell J.H."/>
            <person name="Metzker M.L."/>
            <person name="Naylor S.L."/>
            <person name="Kucherlapati R.S."/>
            <person name="Nelson D.L."/>
            <person name="Weinstock G.M."/>
            <person name="Sakaki Y."/>
            <person name="Fujiyama A."/>
            <person name="Hattori M."/>
            <person name="Yada T."/>
            <person name="Toyoda A."/>
            <person name="Itoh T."/>
            <person name="Kawagoe C."/>
            <person name="Watanabe H."/>
            <person name="Totoki Y."/>
            <person name="Taylor T."/>
            <person name="Weissenbach J."/>
            <person name="Heilig R."/>
            <person name="Saurin W."/>
            <person name="Artiguenave F."/>
            <person name="Brottier P."/>
            <person name="Bruls T."/>
            <person name="Pelletier E."/>
            <person name="Robert C."/>
            <person name="Wincker P."/>
            <person name="Smith D.R."/>
            <person name="Doucette-Stamm L."/>
            <person name="Rubenfield M."/>
            <person name="Weinstock K."/>
            <person name="Lee H.M."/>
            <person name="Dubois J."/>
            <person name="Rosenthal A."/>
            <person name="Platzer M."/>
            <person name="Nyakatura G."/>
            <person name="Taudien S."/>
            <person name="Rump A."/>
            <person name="Yang H."/>
            <person name="Yu J."/>
            <person name="Wang J."/>
            <person name="Huang G."/>
            <person name="Gu J."/>
            <person name="Hood L."/>
            <person name="Rowen L."/>
            <person name="Madan A."/>
            <person name="Qin S."/>
            <person name="Davis R.W."/>
            <person name="Federspiel N.A."/>
            <person name="Abola A.P."/>
            <person name="Proctor M.J."/>
            <person name="Myers R.M."/>
            <person name="Schmutz J."/>
            <person name="Dickson M."/>
            <person name="Grimwood J."/>
            <person name="Cox D.R."/>
            <person name="Olson M.V."/>
            <person name="Kaul R."/>
            <person name="Raymond C."/>
            <person name="Shimizu N."/>
            <person name="Kawasaki K."/>
            <person name="Minoshima S."/>
            <person name="Evans G.A."/>
            <person name="Athanasiou M."/>
            <person name="Schultz R."/>
            <person name="Roe B.A."/>
            <person name="Chen F."/>
            <person name="Pan H."/>
            <person name="Ramser J."/>
            <person name="Lehrach H."/>
            <person name="Reinhardt R."/>
            <person name="McCombie W.R."/>
            <person name="de la Bastide M."/>
            <person name="Dedhia N."/>
            <person name="Blocker H."/>
            <person name="Hornischer K."/>
            <person name="Nordsiek G."/>
            <person name="Agarwala R."/>
            <person name="Aravind L."/>
            <person name="Bailey J.A."/>
            <person name="Bateman A."/>
            <person name="Batzoglou S."/>
            <person name="Birney E."/>
            <person name="Bork P."/>
            <person name="Brown D.G."/>
            <person name="Burge C.B."/>
            <person name="Cerutti L."/>
            <person name="Chen H.C."/>
            <person name="Church D."/>
            <person name="Clamp M."/>
            <person name="Copley R.R."/>
            <person name="Doerks T."/>
            <person name="Eddy S.R."/>
            <person name="Eichler E.E."/>
            <person name="Furey T.S."/>
            <person name="Galagan J."/>
            <person name="Gilbert J.G."/>
            <person name="Harmon C."/>
            <person name="Hayashizaki Y."/>
            <person name="Haussler D."/>
            <person name="Hermjakob H."/>
            <person name="Hokamp K."/>
            <person name="Jang W."/>
            <person name="Johnson L.S."/>
            <person name="Jones T.A."/>
            <person name="Kasif S."/>
            <person name="Kaspryzk A."/>
            <person name="Kennedy S."/>
            <person name="Kent W.J."/>
            <person name="Kitts P."/>
            <person name="Koonin E.V."/>
            <person name="Korf I."/>
            <person name="Kulp D."/>
            <person name="Lancet D."/>
            <person name="Lowe T.M."/>
            <person name="McLysaght A."/>
            <person name="Mikkelsen T."/>
            <person name="Moran J.V."/>
            <person name="Mulder N."/>
            <person name="Pollara V.J."/>
            <person name="Ponting C.P."/>
            <person name="Schuler G."/>
            <person name="Schultz J."/>
            <person name="Slater G."/>
            <person name="Smit A.F."/>
            <person name="Stupka E."/>
            <person name="Szustakowski J."/>
            <person name="Thierry-Mieg D."/>
            <person name="Thierry-Mieg J."/>
            <person name="Wagner L."/>
            <person name="Wallis J."/>
            <person name="Wheeler R."/>
            <person name="Williams A."/>
            <person name="Wolf Y.I."/>
            <person name="Wolfe K.H."/>
            <person name="Yang S.P."/>
            <person name="Yeh R.F."/>
            <person name="Collins F."/>
            <person name="Guyer M.S."/>
            <person name="Peterson J."/>
            <person name="Felsenfeld A."/>
            <person name="Wetterstrand K.A."/>
            <person name="Patrinos A."/>
            <person name="Morgan M.J."/>
            <person name="de Jong P."/>
            <person name="Catanese J.J."/>
            <person name="Osoegawa K."/>
            <person name="Shizuya H."/>
            <person name="Choi S."/>
            <person name="Chen Y.J."/>
        </authorList>
    </citation>
    <scope>NUCLEOTIDE SEQUENCE [LARGE SCALE GENOMIC DNA]</scope>
</reference>
<dbReference type="ExpressionAtlas" id="A0A1Y8EK52">
    <property type="expression patterns" value="baseline and differential"/>
</dbReference>
<dbReference type="Proteomes" id="UP000005640">
    <property type="component" value="Chromosome 11"/>
</dbReference>
<reference evidence="1 2" key="3">
    <citation type="journal article" date="2006" name="Nature">
        <title>Human chromosome 11 DNA sequence and analysis including novel gene identification.</title>
        <authorList>
            <person name="Taylor T.D."/>
            <person name="Noguchi H."/>
            <person name="Totoki Y."/>
            <person name="Toyoda A."/>
            <person name="Kuroki Y."/>
            <person name="Dewar K."/>
            <person name="Lloyd C."/>
            <person name="Itoh T."/>
            <person name="Takeda T."/>
            <person name="Kim D.W."/>
            <person name="She X."/>
            <person name="Barlow K.F."/>
            <person name="Bloom T."/>
            <person name="Bruford E."/>
            <person name="Chang J.L."/>
            <person name="Cuomo C.A."/>
            <person name="Eichler E."/>
            <person name="FitzGerald M.G."/>
            <person name="Jaffe D.B."/>
            <person name="LaButti K."/>
            <person name="Nicol R."/>
            <person name="Park H.S."/>
            <person name="Seaman C."/>
            <person name="Sougnez C."/>
            <person name="Yang X."/>
            <person name="Zimmer A.R."/>
            <person name="Zody M.C."/>
            <person name="Birren B.W."/>
            <person name="Nusbaum C."/>
            <person name="Fujiyama A."/>
            <person name="Hattori M."/>
            <person name="Rogers J."/>
            <person name="Lander E.S."/>
            <person name="Sakaki Y."/>
        </authorList>
    </citation>
    <scope>NUCLEOTIDE SEQUENCE [LARGE SCALE GENOMIC DNA]</scope>
</reference>
<dbReference type="Ensembl" id="ENST00000542616.1">
    <property type="protein sequence ID" value="ENSP00000441474.1"/>
    <property type="gene ID" value="ENSG00000149295.14"/>
</dbReference>
<dbReference type="ChiTaRS" id="DRD2">
    <property type="organism name" value="human"/>
</dbReference>
<protein>
    <submittedName>
        <fullName evidence="1">Dopamine receptor D2</fullName>
    </submittedName>
</protein>
<dbReference type="Bgee" id="ENSG00000149295">
    <property type="expression patterns" value="Expressed in putamen and 123 other cell types or tissues"/>
</dbReference>
<evidence type="ECO:0000313" key="2">
    <source>
        <dbReference type="Proteomes" id="UP000005640"/>
    </source>
</evidence>
<reference evidence="1" key="5">
    <citation type="submission" date="2025-09" db="UniProtKB">
        <authorList>
            <consortium name="Ensembl"/>
        </authorList>
    </citation>
    <scope>IDENTIFICATION</scope>
</reference>
<proteinExistence type="predicted"/>
<gene>
    <name evidence="1" type="primary">DRD2</name>
</gene>
<accession>A0A1Y8EK52</accession>
<organism evidence="1 2">
    <name type="scientific">Homo sapiens</name>
    <name type="common">Human</name>
    <dbReference type="NCBI Taxonomy" id="9606"/>
    <lineage>
        <taxon>Eukaryota</taxon>
        <taxon>Metazoa</taxon>
        <taxon>Chordata</taxon>
        <taxon>Craniata</taxon>
        <taxon>Vertebrata</taxon>
        <taxon>Euteleostomi</taxon>
        <taxon>Mammalia</taxon>
        <taxon>Eutheria</taxon>
        <taxon>Euarchontoglires</taxon>
        <taxon>Primates</taxon>
        <taxon>Haplorrhini</taxon>
        <taxon>Catarrhini</taxon>
        <taxon>Hominidae</taxon>
        <taxon>Homo</taxon>
    </lineage>
</organism>